<evidence type="ECO:0000313" key="7">
    <source>
        <dbReference type="Proteomes" id="UP000186684"/>
    </source>
</evidence>
<dbReference type="EMBL" id="FTOQ01000022">
    <property type="protein sequence ID" value="SIT15317.1"/>
    <property type="molecule type" value="Genomic_DNA"/>
</dbReference>
<dbReference type="Gene3D" id="3.20.20.70">
    <property type="entry name" value="Aldolase class I"/>
    <property type="match status" value="2"/>
</dbReference>
<dbReference type="InterPro" id="IPR016039">
    <property type="entry name" value="Thiolase-like"/>
</dbReference>
<dbReference type="InterPro" id="IPR057326">
    <property type="entry name" value="KR_dom"/>
</dbReference>
<name>A0A1N7PY74_9RHOB</name>
<dbReference type="PANTHER" id="PTHR43074:SF1">
    <property type="entry name" value="BETA-KETOACYL SYNTHASE FAMILY PROTEIN-RELATED"/>
    <property type="match status" value="1"/>
</dbReference>
<dbReference type="RefSeq" id="WP_076450870.1">
    <property type="nucleotide sequence ID" value="NZ_FTOQ01000022.1"/>
</dbReference>
<dbReference type="SUPFAM" id="SSF52151">
    <property type="entry name" value="FabD/lysophospholipase-like"/>
    <property type="match status" value="1"/>
</dbReference>
<dbReference type="InterPro" id="IPR014043">
    <property type="entry name" value="Acyl_transferase_dom"/>
</dbReference>
<evidence type="ECO:0000259" key="5">
    <source>
        <dbReference type="PROSITE" id="PS52004"/>
    </source>
</evidence>
<dbReference type="Pfam" id="PF00698">
    <property type="entry name" value="Acyl_transf_1"/>
    <property type="match status" value="1"/>
</dbReference>
<evidence type="ECO:0000256" key="2">
    <source>
        <dbReference type="ARBA" id="ARBA00022553"/>
    </source>
</evidence>
<evidence type="ECO:0000256" key="3">
    <source>
        <dbReference type="ARBA" id="ARBA00022679"/>
    </source>
</evidence>
<dbReference type="InterPro" id="IPR014031">
    <property type="entry name" value="Ketoacyl_synth_C"/>
</dbReference>
<evidence type="ECO:0000256" key="4">
    <source>
        <dbReference type="SAM" id="MobiDB-lite"/>
    </source>
</evidence>
<evidence type="ECO:0000313" key="6">
    <source>
        <dbReference type="EMBL" id="SIT15317.1"/>
    </source>
</evidence>
<dbReference type="PROSITE" id="PS52004">
    <property type="entry name" value="KS3_2"/>
    <property type="match status" value="1"/>
</dbReference>
<dbReference type="InterPro" id="IPR013785">
    <property type="entry name" value="Aldolase_TIM"/>
</dbReference>
<dbReference type="InterPro" id="IPR016035">
    <property type="entry name" value="Acyl_Trfase/lysoPLipase"/>
</dbReference>
<evidence type="ECO:0000256" key="1">
    <source>
        <dbReference type="ARBA" id="ARBA00022450"/>
    </source>
</evidence>
<reference evidence="7" key="1">
    <citation type="submission" date="2017-01" db="EMBL/GenBank/DDBJ databases">
        <authorList>
            <person name="Varghese N."/>
            <person name="Submissions S."/>
        </authorList>
    </citation>
    <scope>NUCLEOTIDE SEQUENCE [LARGE SCALE GENOMIC DNA]</scope>
    <source>
        <strain evidence="7">DSM 29430</strain>
    </source>
</reference>
<dbReference type="Gene3D" id="3.40.50.720">
    <property type="entry name" value="NAD(P)-binding Rossmann-like Domain"/>
    <property type="match status" value="1"/>
</dbReference>
<keyword evidence="2" id="KW-0597">Phosphoprotein</keyword>
<dbReference type="Pfam" id="PF16197">
    <property type="entry name" value="KAsynt_C_assoc"/>
    <property type="match status" value="1"/>
</dbReference>
<dbReference type="InterPro" id="IPR016036">
    <property type="entry name" value="Malonyl_transacylase_ACP-bd"/>
</dbReference>
<dbReference type="InterPro" id="IPR036736">
    <property type="entry name" value="ACP-like_sf"/>
</dbReference>
<dbReference type="Pfam" id="PF00109">
    <property type="entry name" value="ketoacyl-synt"/>
    <property type="match status" value="1"/>
</dbReference>
<dbReference type="InterPro" id="IPR013968">
    <property type="entry name" value="PKS_KR"/>
</dbReference>
<dbReference type="PANTHER" id="PTHR43074">
    <property type="entry name" value="OMEGA-3 POLYUNSATURATED FATTY ACID SYNTHASE PFAB-RELATED"/>
    <property type="match status" value="1"/>
</dbReference>
<sequence>MSTQSSESSFAIVAATVPNLPGASLTVAAARAGHLGLVDAQYLSLDTAAAADLAAQLSAGAPAGWGLRVDAMQLPALLDSPFPSAAGFSTLLIAGDADKVGAKTMRALRKAAPGLSVWLEVTSEADLASVKAIAPEAIVAKGSESGGRVGDETSFILLQRLLSRTDLPCFVQGGVGADTIAAFRVAGAAGVILDWQLTLFEAAGAPEDMTRILSRMDGSETRVLAVDSATGYRIFWRADHKPGQALEAVSHSAPEKLGAEIAGRLAADPAAGPWLTGQDAALAAGLLRRYGRLGAALRRLEMRSRSQIEIAASLAPLSPEAPLARAHGTRFPIVQGPMTRVSDRAEFALAVAENGALPFLALALMRGQEAQELVRETKERLGDKPWGVGILGFVDDALREEQLAIILAAKPDYALIAGGRPEQALALEKAGIPTYLHVPSPGLLTAFLQQGARRFIFEGRECGGHVGPRTSAILWQQALDSLRDFYGDKPMDCDLLFAGGLHDAASAAMVSVLAADASQQGARIGALMGSAYILTQEAVAAGAVVPKYQELVLGMSGTVLLESGVGHATRVVQSPIAEEFAREKARMIGEGLDPDTIRDKLENLSIGRSRVAAKGIDRNPDFGTREGVEKYIVVSPEDQLASGVYMIGQVAGLHHADLSMAALHLDVSEASTDMLRSAAKALGPETEVQEPSEGLRIAITGMSTILPKAPELSQYWENILDKVDAIDEVPERRWDWRRYFDADRDAADKAYSKWGGFVDEIAFDPIRYGIPPNSVAQIEPLQMLALEMVRKALEDAGFKDGVIPDPDLRRRTCVVIGVGGGAAPMGQQYAVRSSLSALLGELPDVARDKLPEWTEDSFPGILLNVIAGRVANRFDLGGVNFTVDAACGSSLAAVLAGVREMETGAADMAIVAGVDAFMSPFDFIAFSKTRALSPRGRCRTFDESADGIAISEGLVSLVLRPLPAAEAAGDRIYAVLRGVAGASDGRDLSLTAPRPEGQQETLRRAYAHAGISPASVELVEAHGTGTVVGDRTEIESLSAVYSEASENKQFCGVGSVKSMIGHTKAAAGCAGMVKMALALHHKVMPPTLNVESPSPTANFPESPFYVLGAARPWLKTSDAPRRAGVSAFGFGGTNFHAVLEEYRGGYLPSHQEPFRKHWSHELLLFSAADNEALSQALARAAEALGSTHGDTPLHDIAASLSKRYDASAPARFALVSGSHADAAARLARAAGTLGAGGDLREVDPLGAFAATGTPLTKDQVAFLFSGQGSQYPDMAAGLAMHFPQVRASLERAGRELEGKLDAPLSEVIFPRPAFSEEESKAHAARLKQTDRAQPAIGAVSLAILSLLRDLGADAGAYAGHSFGELTALCAAGAMDDAALVRLAHARGHAIIREGGDDLGCMTAVSADAPTIEAATSGLEGLTIANLNAPSQTVLAGSDVALAAAEEKLAAAGIRTRRLPVHCAFHSDFVAPARDRLAEAIAATPLAAPAAPVFSNETAAPYPADPAAISEQLTRHLTSPVNFQGEVTAMHEAGARLFIEVGPNAVLSRLAGQILEGKTHLAVATDINGRDTMQQLLSALGAMSTAGLPLALSKLFARRAKDDLDVVNWTAPKSNAPAHKMIWMLDPGGARPKDGARPRIGFSARIEDDVPLAAKHEASMTQTPPAASAASPASSAVPEQPGPVAAVTPPAAQPTVPLPQAAEIMQRHHELVGRLLDTHAETMRLFLAAQSASSGSTPILAAPAASSLQTTPQMAVPVQQPAPVAAPETAAAVAPIATPEPAAPAAAQVTAGEAMPTRESVTAKLLELLADRTGYPADMLAPDLNLEADLGIDSIKRVEILASLRLAFLADAGEAAHEKMGPVAKEKTIDGIVARFMDVAEAVSGPAPVASPVAEAAPVAPAMPSRESVTAKLLELLADRTGYPADMLAPDLNLEADLGIDSIKRIEILASLRLAFLADAGEAAHEKMGPVAKEKTIDGIVARFMDVAEAVTCKSGSVVPLSAPKETEAPMPSGDARYVMVPVKATVPVPQAWVTKGGRYLLTRDRQGVADALAVRIEAAGGKTLCLDPDALKDSDSITRVIGDISEIAGIFHCADLQSATGSGLDADGSIAAIRGGTRTLYALLTSLGAVISQRCGLRVVAVTAMGGQFGFGAEAPADPTQAGAPGVLKTLAKEWTDAHVRAVDLEPGLPASAVAEILFDEAGRGDDHVEIGWRAGQRWHLAAERRAVTLPETPVGAGFLDDGATVLVTGGARGITATCVLWLAERYKARFVILGSSPLPEGAESPETAVITDPVKLRAALAQMPAKGGGRRAIAEIESEHRAILKTREIRNTFARIKAFGGQVEYHACDVRDRAALKAVIDDVYARHGQIDGVIHGAGIIEDRLIVDKTLDSYDRVMTTKAHSAFYLAEALRPDALRFLAFFTSVAGRFGNRGQSDYGAANEIVSKFARTLDAVWPGRVVALSWGPWDSGGMVSDEIKKQFTALGIEAIQPDLGRRALEAELSSERDRVPEVVWGNGPWAWDFDGLSRSDKDIRAAE</sequence>
<dbReference type="SUPFAM" id="SSF47336">
    <property type="entry name" value="ACP-like"/>
    <property type="match status" value="2"/>
</dbReference>
<protein>
    <submittedName>
        <fullName evidence="6">Polyketide-type polyunsaturated fatty acid synthase PfaA</fullName>
    </submittedName>
</protein>
<dbReference type="Pfam" id="PF00550">
    <property type="entry name" value="PP-binding"/>
    <property type="match status" value="2"/>
</dbReference>
<dbReference type="Gene3D" id="3.40.47.10">
    <property type="match status" value="1"/>
</dbReference>
<dbReference type="Proteomes" id="UP000186684">
    <property type="component" value="Unassembled WGS sequence"/>
</dbReference>
<dbReference type="Pfam" id="PF08659">
    <property type="entry name" value="KR"/>
    <property type="match status" value="1"/>
</dbReference>
<dbReference type="GO" id="GO:0016746">
    <property type="term" value="F:acyltransferase activity"/>
    <property type="evidence" value="ECO:0007669"/>
    <property type="project" value="InterPro"/>
</dbReference>
<dbReference type="OrthoDB" id="9778690at2"/>
<dbReference type="InterPro" id="IPR001227">
    <property type="entry name" value="Ac_transferase_dom_sf"/>
</dbReference>
<feature type="compositionally biased region" description="Low complexity" evidence="4">
    <location>
        <begin position="1663"/>
        <end position="1687"/>
    </location>
</feature>
<dbReference type="SUPFAM" id="SSF53901">
    <property type="entry name" value="Thiolase-like"/>
    <property type="match status" value="1"/>
</dbReference>
<dbReference type="CDD" id="cd08953">
    <property type="entry name" value="KR_2_SDR_x"/>
    <property type="match status" value="1"/>
</dbReference>
<dbReference type="SMART" id="SM00822">
    <property type="entry name" value="PKS_KR"/>
    <property type="match status" value="1"/>
</dbReference>
<dbReference type="SUPFAM" id="SSF51412">
    <property type="entry name" value="Inosine monophosphate dehydrogenase (IMPDH)"/>
    <property type="match status" value="2"/>
</dbReference>
<dbReference type="SMART" id="SM00825">
    <property type="entry name" value="PKS_KS"/>
    <property type="match status" value="1"/>
</dbReference>
<proteinExistence type="predicted"/>
<keyword evidence="1" id="KW-0596">Phosphopantetheine</keyword>
<dbReference type="Gene3D" id="1.10.1200.10">
    <property type="entry name" value="ACP-like"/>
    <property type="match status" value="2"/>
</dbReference>
<dbReference type="Gene3D" id="3.40.366.10">
    <property type="entry name" value="Malonyl-Coenzyme A Acyl Carrier Protein, domain 2"/>
    <property type="match status" value="1"/>
</dbReference>
<dbReference type="SUPFAM" id="SSF51735">
    <property type="entry name" value="NAD(P)-binding Rossmann-fold domains"/>
    <property type="match status" value="2"/>
</dbReference>
<keyword evidence="3" id="KW-0808">Transferase</keyword>
<dbReference type="SMART" id="SM00827">
    <property type="entry name" value="PKS_AT"/>
    <property type="match status" value="1"/>
</dbReference>
<dbReference type="Pfam" id="PF02801">
    <property type="entry name" value="Ketoacyl-synt_C"/>
    <property type="match status" value="1"/>
</dbReference>
<dbReference type="InterPro" id="IPR052568">
    <property type="entry name" value="PKS-FAS_Synthase"/>
</dbReference>
<dbReference type="InterPro" id="IPR020841">
    <property type="entry name" value="PKS_Beta-ketoAc_synthase_dom"/>
</dbReference>
<gene>
    <name evidence="6" type="ORF">SAMN05421759_1228</name>
</gene>
<organism evidence="6 7">
    <name type="scientific">Roseivivax lentus</name>
    <dbReference type="NCBI Taxonomy" id="633194"/>
    <lineage>
        <taxon>Bacteria</taxon>
        <taxon>Pseudomonadati</taxon>
        <taxon>Pseudomonadota</taxon>
        <taxon>Alphaproteobacteria</taxon>
        <taxon>Rhodobacterales</taxon>
        <taxon>Roseobacteraceae</taxon>
        <taxon>Roseivivax</taxon>
    </lineage>
</organism>
<dbReference type="InterPro" id="IPR009081">
    <property type="entry name" value="PP-bd_ACP"/>
</dbReference>
<dbReference type="InterPro" id="IPR032821">
    <property type="entry name" value="PKS_assoc"/>
</dbReference>
<feature type="domain" description="Ketosynthase family 3 (KS3)" evidence="5">
    <location>
        <begin position="694"/>
        <end position="1141"/>
    </location>
</feature>
<feature type="region of interest" description="Disordered" evidence="4">
    <location>
        <begin position="1655"/>
        <end position="1687"/>
    </location>
</feature>
<dbReference type="STRING" id="633194.SAMN05421759_1228"/>
<dbReference type="CDD" id="cd00833">
    <property type="entry name" value="PKS"/>
    <property type="match status" value="1"/>
</dbReference>
<dbReference type="SUPFAM" id="SSF55048">
    <property type="entry name" value="Probable ACP-binding domain of malonyl-CoA ACP transacylase"/>
    <property type="match status" value="1"/>
</dbReference>
<keyword evidence="7" id="KW-1185">Reference proteome</keyword>
<dbReference type="InterPro" id="IPR036291">
    <property type="entry name" value="NAD(P)-bd_dom_sf"/>
</dbReference>
<accession>A0A1N7PY74</accession>
<dbReference type="InterPro" id="IPR014030">
    <property type="entry name" value="Ketoacyl_synth_N"/>
</dbReference>